<evidence type="ECO:0000313" key="1">
    <source>
        <dbReference type="EMBL" id="MCD9645002.1"/>
    </source>
</evidence>
<comment type="caution">
    <text evidence="1">The sequence shown here is derived from an EMBL/GenBank/DDBJ whole genome shotgun (WGS) entry which is preliminary data.</text>
</comment>
<name>A0ABS8VDR7_DATST</name>
<gene>
    <name evidence="1" type="ORF">HAX54_033630</name>
</gene>
<sequence>MVWNLRFSPKKFHLEHPLRDAVLTTPSLLRITELTALPRLHVVPLDTVSHLCVAEDRATLVPAPRARPCAARPARCYLCLSSSFAPHFQCSCSSFVENHGISPAHSNKHMKIKNLSWVASQVVPDLMSHHDAGKQAPHASYRTVVPVHHVAVVILISGNKDKDIHDASLCPRNSSIQVVAPDEADRLFVESDIVKQLDSLNQPPIIPPTPWRPNFGVIYIDALTFTSTEADLFWSYTLDESVATPQEYHKSFLVGTYPTLVWHLTPKFFITLVVPEKSRLPSKLVGVANYLNPLITTKD</sequence>
<proteinExistence type="predicted"/>
<evidence type="ECO:0000313" key="2">
    <source>
        <dbReference type="Proteomes" id="UP000823775"/>
    </source>
</evidence>
<reference evidence="1 2" key="1">
    <citation type="journal article" date="2021" name="BMC Genomics">
        <title>Datura genome reveals duplications of psychoactive alkaloid biosynthetic genes and high mutation rate following tissue culture.</title>
        <authorList>
            <person name="Rajewski A."/>
            <person name="Carter-House D."/>
            <person name="Stajich J."/>
            <person name="Litt A."/>
        </authorList>
    </citation>
    <scope>NUCLEOTIDE SEQUENCE [LARGE SCALE GENOMIC DNA]</scope>
    <source>
        <strain evidence="1">AR-01</strain>
    </source>
</reference>
<dbReference type="EMBL" id="JACEIK010004308">
    <property type="protein sequence ID" value="MCD9645002.1"/>
    <property type="molecule type" value="Genomic_DNA"/>
</dbReference>
<protein>
    <submittedName>
        <fullName evidence="1">Uncharacterized protein</fullName>
    </submittedName>
</protein>
<dbReference type="Proteomes" id="UP000823775">
    <property type="component" value="Unassembled WGS sequence"/>
</dbReference>
<accession>A0ABS8VDR7</accession>
<organism evidence="1 2">
    <name type="scientific">Datura stramonium</name>
    <name type="common">Jimsonweed</name>
    <name type="synonym">Common thornapple</name>
    <dbReference type="NCBI Taxonomy" id="4076"/>
    <lineage>
        <taxon>Eukaryota</taxon>
        <taxon>Viridiplantae</taxon>
        <taxon>Streptophyta</taxon>
        <taxon>Embryophyta</taxon>
        <taxon>Tracheophyta</taxon>
        <taxon>Spermatophyta</taxon>
        <taxon>Magnoliopsida</taxon>
        <taxon>eudicotyledons</taxon>
        <taxon>Gunneridae</taxon>
        <taxon>Pentapetalae</taxon>
        <taxon>asterids</taxon>
        <taxon>lamiids</taxon>
        <taxon>Solanales</taxon>
        <taxon>Solanaceae</taxon>
        <taxon>Solanoideae</taxon>
        <taxon>Datureae</taxon>
        <taxon>Datura</taxon>
    </lineage>
</organism>
<keyword evidence="2" id="KW-1185">Reference proteome</keyword>